<evidence type="ECO:0000256" key="1">
    <source>
        <dbReference type="SAM" id="MobiDB-lite"/>
    </source>
</evidence>
<name>A0A8H4R3Q3_9AGAR</name>
<feature type="compositionally biased region" description="Basic and acidic residues" evidence="1">
    <location>
        <begin position="242"/>
        <end position="252"/>
    </location>
</feature>
<keyword evidence="3" id="KW-1185">Reference proteome</keyword>
<evidence type="ECO:0000313" key="3">
    <source>
        <dbReference type="Proteomes" id="UP000521872"/>
    </source>
</evidence>
<accession>A0A8H4R3Q3</accession>
<sequence>MKEELDAKAAEERRQKEIEAKEREVPSTTPIRANSAGSGSTNSDDPVALDKAFKRYEEKEKSYLSKPEAARKESRSNKSKVEDYDEEGPDEEKRRKAEKAANRKTKSTGPATSSASLSPQSSTSTPHVQHQPPPQPPVSPAPSEIEGLLLSCLVRLGLIPTTGQPHSPPSLQLSPFTNPGGYASHQPAQQYRPHPHYDDHTNNSVSSVGNGNRVSNVGNRNIIQNEGDNNRISNAGNNNDIRNFDGPKQQES</sequence>
<feature type="region of interest" description="Disordered" evidence="1">
    <location>
        <begin position="161"/>
        <end position="252"/>
    </location>
</feature>
<dbReference type="EMBL" id="JAACJL010000005">
    <property type="protein sequence ID" value="KAF4621651.1"/>
    <property type="molecule type" value="Genomic_DNA"/>
</dbReference>
<feature type="compositionally biased region" description="Pro residues" evidence="1">
    <location>
        <begin position="131"/>
        <end position="140"/>
    </location>
</feature>
<organism evidence="2 3">
    <name type="scientific">Agrocybe pediades</name>
    <dbReference type="NCBI Taxonomy" id="84607"/>
    <lineage>
        <taxon>Eukaryota</taxon>
        <taxon>Fungi</taxon>
        <taxon>Dikarya</taxon>
        <taxon>Basidiomycota</taxon>
        <taxon>Agaricomycotina</taxon>
        <taxon>Agaricomycetes</taxon>
        <taxon>Agaricomycetidae</taxon>
        <taxon>Agaricales</taxon>
        <taxon>Agaricineae</taxon>
        <taxon>Strophariaceae</taxon>
        <taxon>Agrocybe</taxon>
    </lineage>
</organism>
<reference evidence="2 3" key="1">
    <citation type="submission" date="2019-12" db="EMBL/GenBank/DDBJ databases">
        <authorList>
            <person name="Floudas D."/>
            <person name="Bentzer J."/>
            <person name="Ahren D."/>
            <person name="Johansson T."/>
            <person name="Persson P."/>
            <person name="Tunlid A."/>
        </authorList>
    </citation>
    <scope>NUCLEOTIDE SEQUENCE [LARGE SCALE GENOMIC DNA]</scope>
    <source>
        <strain evidence="2 3">CBS 102.39</strain>
    </source>
</reference>
<comment type="caution">
    <text evidence="2">The sequence shown here is derived from an EMBL/GenBank/DDBJ whole genome shotgun (WGS) entry which is preliminary data.</text>
</comment>
<feature type="compositionally biased region" description="Polar residues" evidence="1">
    <location>
        <begin position="26"/>
        <end position="44"/>
    </location>
</feature>
<dbReference type="AlphaFoldDB" id="A0A8H4R3Q3"/>
<evidence type="ECO:0000313" key="2">
    <source>
        <dbReference type="EMBL" id="KAF4621651.1"/>
    </source>
</evidence>
<feature type="compositionally biased region" description="Basic and acidic residues" evidence="1">
    <location>
        <begin position="1"/>
        <end position="25"/>
    </location>
</feature>
<feature type="compositionally biased region" description="Basic and acidic residues" evidence="1">
    <location>
        <begin position="51"/>
        <end position="82"/>
    </location>
</feature>
<feature type="compositionally biased region" description="Low complexity" evidence="1">
    <location>
        <begin position="202"/>
        <end position="221"/>
    </location>
</feature>
<gene>
    <name evidence="2" type="ORF">D9613_012790</name>
</gene>
<feature type="compositionally biased region" description="Basic and acidic residues" evidence="1">
    <location>
        <begin position="91"/>
        <end position="101"/>
    </location>
</feature>
<feature type="compositionally biased region" description="Polar residues" evidence="1">
    <location>
        <begin position="222"/>
        <end position="241"/>
    </location>
</feature>
<dbReference type="Proteomes" id="UP000521872">
    <property type="component" value="Unassembled WGS sequence"/>
</dbReference>
<protein>
    <submittedName>
        <fullName evidence="2">Uncharacterized protein</fullName>
    </submittedName>
</protein>
<feature type="region of interest" description="Disordered" evidence="1">
    <location>
        <begin position="1"/>
        <end position="143"/>
    </location>
</feature>
<feature type="compositionally biased region" description="Low complexity" evidence="1">
    <location>
        <begin position="110"/>
        <end position="130"/>
    </location>
</feature>
<proteinExistence type="predicted"/>